<dbReference type="InterPro" id="IPR043129">
    <property type="entry name" value="ATPase_NBD"/>
</dbReference>
<dbReference type="InterPro" id="IPR000577">
    <property type="entry name" value="Carb_kinase_FGGY"/>
</dbReference>
<dbReference type="GO" id="GO:0004370">
    <property type="term" value="F:glycerol kinase activity"/>
    <property type="evidence" value="ECO:0007669"/>
    <property type="project" value="UniProtKB-EC"/>
</dbReference>
<gene>
    <name evidence="12" type="ORF">PPERSA_09104</name>
</gene>
<comment type="pathway">
    <text evidence="1">Polyol metabolism; glycerol degradation via glycerol kinase pathway; sn-glycerol 3-phosphate from glycerol: step 1/1.</text>
</comment>
<dbReference type="PROSITE" id="PS00933">
    <property type="entry name" value="FGGY_KINASES_1"/>
    <property type="match status" value="1"/>
</dbReference>
<evidence type="ECO:0000259" key="11">
    <source>
        <dbReference type="Pfam" id="PF02782"/>
    </source>
</evidence>
<evidence type="ECO:0000256" key="8">
    <source>
        <dbReference type="ARBA" id="ARBA00043149"/>
    </source>
</evidence>
<evidence type="ECO:0000256" key="5">
    <source>
        <dbReference type="ARBA" id="ARBA00022741"/>
    </source>
</evidence>
<dbReference type="OrthoDB" id="5422795at2759"/>
<accession>A0A0V0QWV0</accession>
<name>A0A0V0QWV0_PSEPJ</name>
<reference evidence="12 13" key="1">
    <citation type="journal article" date="2015" name="Sci. Rep.">
        <title>Genome of the facultative scuticociliatosis pathogen Pseudocohnilembus persalinus provides insight into its virulence through horizontal gene transfer.</title>
        <authorList>
            <person name="Xiong J."/>
            <person name="Wang G."/>
            <person name="Cheng J."/>
            <person name="Tian M."/>
            <person name="Pan X."/>
            <person name="Warren A."/>
            <person name="Jiang C."/>
            <person name="Yuan D."/>
            <person name="Miao W."/>
        </authorList>
    </citation>
    <scope>NUCLEOTIDE SEQUENCE [LARGE SCALE GENOMIC DNA]</scope>
    <source>
        <strain evidence="12">36N120E</strain>
    </source>
</reference>
<dbReference type="NCBIfam" id="NF000756">
    <property type="entry name" value="PRK00047.1"/>
    <property type="match status" value="1"/>
</dbReference>
<keyword evidence="6 9" id="KW-0418">Kinase</keyword>
<dbReference type="GO" id="GO:0019563">
    <property type="term" value="P:glycerol catabolic process"/>
    <property type="evidence" value="ECO:0007669"/>
    <property type="project" value="UniProtKB-UniPathway"/>
</dbReference>
<dbReference type="InterPro" id="IPR018484">
    <property type="entry name" value="FGGY_N"/>
</dbReference>
<dbReference type="GO" id="GO:0005739">
    <property type="term" value="C:mitochondrion"/>
    <property type="evidence" value="ECO:0007669"/>
    <property type="project" value="TreeGrafter"/>
</dbReference>
<evidence type="ECO:0000256" key="1">
    <source>
        <dbReference type="ARBA" id="ARBA00005190"/>
    </source>
</evidence>
<comment type="similarity">
    <text evidence="2 9">Belongs to the FGGY kinase family.</text>
</comment>
<evidence type="ECO:0000256" key="4">
    <source>
        <dbReference type="ARBA" id="ARBA00022679"/>
    </source>
</evidence>
<comment type="caution">
    <text evidence="12">The sequence shown here is derived from an EMBL/GenBank/DDBJ whole genome shotgun (WGS) entry which is preliminary data.</text>
</comment>
<keyword evidence="4 9" id="KW-0808">Transferase</keyword>
<organism evidence="12 13">
    <name type="scientific">Pseudocohnilembus persalinus</name>
    <name type="common">Ciliate</name>
    <dbReference type="NCBI Taxonomy" id="266149"/>
    <lineage>
        <taxon>Eukaryota</taxon>
        <taxon>Sar</taxon>
        <taxon>Alveolata</taxon>
        <taxon>Ciliophora</taxon>
        <taxon>Intramacronucleata</taxon>
        <taxon>Oligohymenophorea</taxon>
        <taxon>Scuticociliatia</taxon>
        <taxon>Philasterida</taxon>
        <taxon>Pseudocohnilembidae</taxon>
        <taxon>Pseudocohnilembus</taxon>
    </lineage>
</organism>
<keyword evidence="7" id="KW-0067">ATP-binding</keyword>
<dbReference type="Gene3D" id="3.30.420.40">
    <property type="match status" value="2"/>
</dbReference>
<dbReference type="SUPFAM" id="SSF53067">
    <property type="entry name" value="Actin-like ATPase domain"/>
    <property type="match status" value="2"/>
</dbReference>
<evidence type="ECO:0000256" key="3">
    <source>
        <dbReference type="ARBA" id="ARBA00012099"/>
    </source>
</evidence>
<dbReference type="EC" id="2.7.1.30" evidence="3"/>
<dbReference type="GO" id="GO:0046167">
    <property type="term" value="P:glycerol-3-phosphate biosynthetic process"/>
    <property type="evidence" value="ECO:0007669"/>
    <property type="project" value="TreeGrafter"/>
</dbReference>
<dbReference type="FunCoup" id="A0A0V0QWV0">
    <property type="interactions" value="12"/>
</dbReference>
<feature type="domain" description="Carbohydrate kinase FGGY N-terminal" evidence="10">
    <location>
        <begin position="2"/>
        <end position="213"/>
    </location>
</feature>
<evidence type="ECO:0000259" key="10">
    <source>
        <dbReference type="Pfam" id="PF00370"/>
    </source>
</evidence>
<dbReference type="PANTHER" id="PTHR10196:SF69">
    <property type="entry name" value="GLYCEROL KINASE"/>
    <property type="match status" value="1"/>
</dbReference>
<dbReference type="GO" id="GO:0006641">
    <property type="term" value="P:triglyceride metabolic process"/>
    <property type="evidence" value="ECO:0007669"/>
    <property type="project" value="TreeGrafter"/>
</dbReference>
<proteinExistence type="inferred from homology"/>
<dbReference type="UniPathway" id="UPA00618">
    <property type="reaction ID" value="UER00672"/>
</dbReference>
<dbReference type="AlphaFoldDB" id="A0A0V0QWV0"/>
<dbReference type="PROSITE" id="PS00445">
    <property type="entry name" value="FGGY_KINASES_2"/>
    <property type="match status" value="1"/>
</dbReference>
<dbReference type="InParanoid" id="A0A0V0QWV0"/>
<dbReference type="EMBL" id="LDAU01000092">
    <property type="protein sequence ID" value="KRX06702.1"/>
    <property type="molecule type" value="Genomic_DNA"/>
</dbReference>
<keyword evidence="5" id="KW-0547">Nucleotide-binding</keyword>
<dbReference type="InterPro" id="IPR018483">
    <property type="entry name" value="Carb_kinase_FGGY_CS"/>
</dbReference>
<dbReference type="Pfam" id="PF00370">
    <property type="entry name" value="FGGY_N"/>
    <property type="match status" value="1"/>
</dbReference>
<evidence type="ECO:0000313" key="12">
    <source>
        <dbReference type="EMBL" id="KRX06702.1"/>
    </source>
</evidence>
<dbReference type="Pfam" id="PF02782">
    <property type="entry name" value="FGGY_C"/>
    <property type="match status" value="1"/>
</dbReference>
<evidence type="ECO:0000256" key="6">
    <source>
        <dbReference type="ARBA" id="ARBA00022777"/>
    </source>
</evidence>
<dbReference type="PIRSF" id="PIRSF000538">
    <property type="entry name" value="GlpK"/>
    <property type="match status" value="1"/>
</dbReference>
<dbReference type="GO" id="GO:0005524">
    <property type="term" value="F:ATP binding"/>
    <property type="evidence" value="ECO:0007669"/>
    <property type="project" value="UniProtKB-KW"/>
</dbReference>
<dbReference type="OMA" id="FMLMNIG"/>
<dbReference type="PANTHER" id="PTHR10196">
    <property type="entry name" value="SUGAR KINASE"/>
    <property type="match status" value="1"/>
</dbReference>
<keyword evidence="13" id="KW-1185">Reference proteome</keyword>
<dbReference type="InterPro" id="IPR018485">
    <property type="entry name" value="FGGY_C"/>
</dbReference>
<sequence length="462" mass="52438">MGWLEHDAEEIRDNCFKVIQQGLTNAYRNGIQKEDIKTIGLTNQRETVVAWNKHTGKPYYNSIVWNDQRTSDICSKWIDLHKGNKNVHSQINGLPINTYFSAFKIKWLLENVEGLKKEQDQGNVLYGTMDSWIVWNLTNKLHITDVSNASRTYLMNLNNLKYEQSIIKEFDINGKSLPEIRSSSEEYDKIKFEPLSGIPLGSILGDQQAASLGHGLFDIGNSKNTYGSGCFLLVNQGENIQIQPKTNLLTTVLYQLGKNAKPVYAFEGSIEAGALTLNWARDKLNLYTDFNDLQSQIDSVQDNGGVYFVPTLNGAFSPYWDPSATGTMVGMSLYTQKGHILRSILESIAYRTKDVINEVEKNGIKIDYLNVDGGVTDNKFLMHFQSDLLQKPIIKNKILDSTCMGAAFAAGLSAGIYKDLNEIKSFIEVEEEIQHNQQNREIFQQYYKNWEKAIPRALNWEK</sequence>
<evidence type="ECO:0000256" key="7">
    <source>
        <dbReference type="ARBA" id="ARBA00022840"/>
    </source>
</evidence>
<dbReference type="Proteomes" id="UP000054937">
    <property type="component" value="Unassembled WGS sequence"/>
</dbReference>
<evidence type="ECO:0000256" key="9">
    <source>
        <dbReference type="RuleBase" id="RU003733"/>
    </source>
</evidence>
<evidence type="ECO:0000256" key="2">
    <source>
        <dbReference type="ARBA" id="ARBA00009156"/>
    </source>
</evidence>
<protein>
    <recommendedName>
        <fullName evidence="3">glycerol kinase</fullName>
        <ecNumber evidence="3">2.7.1.30</ecNumber>
    </recommendedName>
    <alternativeName>
        <fullName evidence="8">ATP:glycerol 3-phosphotransferase</fullName>
    </alternativeName>
</protein>
<feature type="domain" description="Carbohydrate kinase FGGY C-terminal" evidence="11">
    <location>
        <begin position="224"/>
        <end position="413"/>
    </location>
</feature>
<evidence type="ECO:0000313" key="13">
    <source>
        <dbReference type="Proteomes" id="UP000054937"/>
    </source>
</evidence>